<dbReference type="InterPro" id="IPR036010">
    <property type="entry name" value="2Fe-2S_ferredoxin-like_sf"/>
</dbReference>
<sequence length="745" mass="79578">MSDTTGAASPGRIVVDGRPIPYQAGDSVAVAVMRCGEHPKHGGTICLGGDCPNCSAIVDGVPYVRTCQTAATPGLVVRRHPAAGNPSFPAVAQPDITRSPVADHVDVRRETADIVVIGAGPSGAAAADAARAEGHEVMVLDARDSNEVVAIYGGPTVIVRRPNGMLHVHAHQVVVATGAAEIHPVCPGNNLRGIITARAAEQLHDAGVDLGNAVAIGTPPQGVPCTAVAGRIVRFEGTDTISAVVTMGDDGLEVTTPCITVIVGLGFAPRDMLSRMSGGLPVSVVGQAAEKFPLPPCPTAGTVCPCSRVEVEDLEGVWARGFHELELVKRASLCGTGTCQGGVCGPHLRSFVADRSGEVPEMFTARPASRQITLAEASADTYTDVFRRSPLHDEHLALGGQLDRFGGWWRPWNYGDHIAEYWAVREAVSLGDVSTLGKLVVSGPDAVELLERLYPTTVADIRPGRSRYVLLLNERGHLIDDGMICRETETRFVLTFTSGGAANAEMWVRDWAETWGLRVHVLDRTMSLAAINVTGPLASQLLQRVGLVDPPKFLQHRHDIVAGVPCHVMRLSFTGEASFELHHAVDRSVELWRALMEAGQDLGIKPHGLQALFGLRLEKGHVIVGMDSELDSTPRRLDMDWAVKMDKPDFLGKSALVRTAELPDHRRLFGFTMQGNAPTEGSPIWSDGNVVGHVASSFSSPLLGHAVMLGWLKHTPVPEQVQIDGRTASVAHPPFYDPEGRRARA</sequence>
<feature type="domain" description="Aminomethyltransferase C-terminal" evidence="4">
    <location>
        <begin position="666"/>
        <end position="737"/>
    </location>
</feature>
<dbReference type="SUPFAM" id="SSF51905">
    <property type="entry name" value="FAD/NAD(P)-binding domain"/>
    <property type="match status" value="1"/>
</dbReference>
<proteinExistence type="inferred from homology"/>
<comment type="similarity">
    <text evidence="1">Belongs to the GcvT family.</text>
</comment>
<dbReference type="Gene3D" id="3.50.50.60">
    <property type="entry name" value="FAD/NAD(P)-binding domain"/>
    <property type="match status" value="1"/>
</dbReference>
<dbReference type="Gene3D" id="1.10.10.1100">
    <property type="entry name" value="BFD-like [2Fe-2S]-binding domain"/>
    <property type="match status" value="1"/>
</dbReference>
<dbReference type="InterPro" id="IPR041854">
    <property type="entry name" value="BFD-like_2Fe2S-bd_dom_sf"/>
</dbReference>
<reference evidence="5" key="1">
    <citation type="submission" date="2020-05" db="EMBL/GenBank/DDBJ databases">
        <authorList>
            <person name="Chiriac C."/>
            <person name="Salcher M."/>
            <person name="Ghai R."/>
            <person name="Kavagutti S V."/>
        </authorList>
    </citation>
    <scope>NUCLEOTIDE SEQUENCE</scope>
</reference>
<organism evidence="5">
    <name type="scientific">freshwater metagenome</name>
    <dbReference type="NCBI Taxonomy" id="449393"/>
    <lineage>
        <taxon>unclassified sequences</taxon>
        <taxon>metagenomes</taxon>
        <taxon>ecological metagenomes</taxon>
    </lineage>
</organism>
<dbReference type="EMBL" id="CAFBLP010000059">
    <property type="protein sequence ID" value="CAB4885448.1"/>
    <property type="molecule type" value="Genomic_DNA"/>
</dbReference>
<gene>
    <name evidence="5" type="ORF">UFOPK3376_02119</name>
</gene>
<evidence type="ECO:0000259" key="4">
    <source>
        <dbReference type="Pfam" id="PF08669"/>
    </source>
</evidence>
<feature type="domain" description="GCVT N-terminal" evidence="3">
    <location>
        <begin position="391"/>
        <end position="647"/>
    </location>
</feature>
<dbReference type="InterPro" id="IPR042204">
    <property type="entry name" value="2Fe-2S-bd_N"/>
</dbReference>
<dbReference type="PANTHER" id="PTHR43757">
    <property type="entry name" value="AMINOMETHYLTRANSFERASE"/>
    <property type="match status" value="1"/>
</dbReference>
<dbReference type="Pfam" id="PF01571">
    <property type="entry name" value="GCV_T"/>
    <property type="match status" value="1"/>
</dbReference>
<dbReference type="Pfam" id="PF08669">
    <property type="entry name" value="GCV_T_C"/>
    <property type="match status" value="1"/>
</dbReference>
<dbReference type="Pfam" id="PF13510">
    <property type="entry name" value="Fer2_4"/>
    <property type="match status" value="1"/>
</dbReference>
<evidence type="ECO:0000259" key="3">
    <source>
        <dbReference type="Pfam" id="PF01571"/>
    </source>
</evidence>
<dbReference type="InterPro" id="IPR036188">
    <property type="entry name" value="FAD/NAD-bd_sf"/>
</dbReference>
<evidence type="ECO:0000313" key="5">
    <source>
        <dbReference type="EMBL" id="CAB4885448.1"/>
    </source>
</evidence>
<dbReference type="Pfam" id="PF13450">
    <property type="entry name" value="NAD_binding_8"/>
    <property type="match status" value="1"/>
</dbReference>
<dbReference type="PRINTS" id="PR00411">
    <property type="entry name" value="PNDRDTASEI"/>
</dbReference>
<name>A0A6J7EV62_9ZZZZ</name>
<evidence type="ECO:0000256" key="1">
    <source>
        <dbReference type="ARBA" id="ARBA00008609"/>
    </source>
</evidence>
<dbReference type="Gene3D" id="3.30.1360.120">
    <property type="entry name" value="Probable tRNA modification gtpase trme, domain 1"/>
    <property type="match status" value="1"/>
</dbReference>
<protein>
    <submittedName>
        <fullName evidence="5">Unannotated protein</fullName>
    </submittedName>
</protein>
<dbReference type="InterPro" id="IPR013977">
    <property type="entry name" value="GcvT_C"/>
</dbReference>
<dbReference type="AlphaFoldDB" id="A0A6J7EV62"/>
<dbReference type="SUPFAM" id="SSF103025">
    <property type="entry name" value="Folate-binding domain"/>
    <property type="match status" value="1"/>
</dbReference>
<dbReference type="Gene3D" id="3.10.20.440">
    <property type="entry name" value="2Fe-2S iron-sulphur cluster binding domain, sarcosine oxidase, alpha subunit, N-terminal domain"/>
    <property type="match status" value="1"/>
</dbReference>
<dbReference type="PANTHER" id="PTHR43757:SF2">
    <property type="entry name" value="AMINOMETHYLTRANSFERASE, MITOCHONDRIAL"/>
    <property type="match status" value="1"/>
</dbReference>
<dbReference type="InterPro" id="IPR029043">
    <property type="entry name" value="GcvT/YgfZ_C"/>
</dbReference>
<accession>A0A6J7EV62</accession>
<dbReference type="InterPro" id="IPR027266">
    <property type="entry name" value="TrmE/GcvT-like"/>
</dbReference>
<dbReference type="SUPFAM" id="SSF101790">
    <property type="entry name" value="Aminomethyltransferase beta-barrel domain"/>
    <property type="match status" value="1"/>
</dbReference>
<dbReference type="SUPFAM" id="SSF54292">
    <property type="entry name" value="2Fe-2S ferredoxin-like"/>
    <property type="match status" value="1"/>
</dbReference>
<evidence type="ECO:0000256" key="2">
    <source>
        <dbReference type="ARBA" id="ARBA00023002"/>
    </source>
</evidence>
<dbReference type="InterPro" id="IPR006222">
    <property type="entry name" value="GCVT_N"/>
</dbReference>
<keyword evidence="2" id="KW-0560">Oxidoreductase</keyword>
<dbReference type="GO" id="GO:0016491">
    <property type="term" value="F:oxidoreductase activity"/>
    <property type="evidence" value="ECO:0007669"/>
    <property type="project" value="UniProtKB-KW"/>
</dbReference>
<dbReference type="GO" id="GO:0051536">
    <property type="term" value="F:iron-sulfur cluster binding"/>
    <property type="evidence" value="ECO:0007669"/>
    <property type="project" value="InterPro"/>
</dbReference>
<dbReference type="InterPro" id="IPR028896">
    <property type="entry name" value="GcvT/YgfZ/DmdA"/>
</dbReference>